<keyword evidence="3" id="KW-0963">Cytoplasm</keyword>
<evidence type="ECO:0000313" key="5">
    <source>
        <dbReference type="EMBL" id="QED37006.1"/>
    </source>
</evidence>
<dbReference type="GO" id="GO:0005737">
    <property type="term" value="C:cytoplasm"/>
    <property type="evidence" value="ECO:0007669"/>
    <property type="project" value="UniProtKB-SubCell"/>
</dbReference>
<proteinExistence type="inferred from homology"/>
<reference evidence="5 6" key="1">
    <citation type="submission" date="2019-08" db="EMBL/GenBank/DDBJ databases">
        <title>Antarcticibacterium arcticum sp. nov., a bacterium isolated from marine sediment of the Canadian Beaufort Sea.</title>
        <authorList>
            <person name="Lee Y.M."/>
            <person name="Baek K."/>
            <person name="Lee D.-H."/>
            <person name="Shin S.C."/>
            <person name="Jin Y.K."/>
            <person name="Park Y."/>
        </authorList>
    </citation>
    <scope>NUCLEOTIDE SEQUENCE [LARGE SCALE GENOMIC DNA]</scope>
    <source>
        <strain evidence="5 6">PAMC 28998</strain>
    </source>
</reference>
<gene>
    <name evidence="3 5" type="primary">glk</name>
    <name evidence="5" type="ORF">FK178_04455</name>
</gene>
<dbReference type="AlphaFoldDB" id="A0A5B8YL06"/>
<dbReference type="GO" id="GO:0005536">
    <property type="term" value="F:D-glucose binding"/>
    <property type="evidence" value="ECO:0007669"/>
    <property type="project" value="InterPro"/>
</dbReference>
<dbReference type="Gene3D" id="3.30.420.40">
    <property type="match status" value="1"/>
</dbReference>
<feature type="binding site" evidence="3">
    <location>
        <begin position="34"/>
        <end position="39"/>
    </location>
    <ligand>
        <name>ATP</name>
        <dbReference type="ChEBI" id="CHEBI:30616"/>
    </ligand>
</feature>
<protein>
    <recommendedName>
        <fullName evidence="3">Glucokinase</fullName>
        <ecNumber evidence="3">2.7.1.2</ecNumber>
    </recommendedName>
    <alternativeName>
        <fullName evidence="3">Glucose kinase</fullName>
    </alternativeName>
</protein>
<evidence type="ECO:0000256" key="2">
    <source>
        <dbReference type="ARBA" id="ARBA00022777"/>
    </source>
</evidence>
<keyword evidence="2 3" id="KW-0418">Kinase</keyword>
<dbReference type="HAMAP" id="MF_00524">
    <property type="entry name" value="Glucokinase"/>
    <property type="match status" value="1"/>
</dbReference>
<name>A0A5B8YL06_9FLAO</name>
<dbReference type="InterPro" id="IPR043129">
    <property type="entry name" value="ATPase_NBD"/>
</dbReference>
<dbReference type="Gene3D" id="3.40.367.20">
    <property type="match status" value="1"/>
</dbReference>
<dbReference type="KEGG" id="anp:FK178_04455"/>
<accession>A0A5B8YL06</accession>
<evidence type="ECO:0000256" key="3">
    <source>
        <dbReference type="HAMAP-Rule" id="MF_00524"/>
    </source>
</evidence>
<dbReference type="GO" id="GO:0005524">
    <property type="term" value="F:ATP binding"/>
    <property type="evidence" value="ECO:0007669"/>
    <property type="project" value="UniProtKB-UniRule"/>
</dbReference>
<keyword evidence="3" id="KW-0547">Nucleotide-binding</keyword>
<evidence type="ECO:0000313" key="6">
    <source>
        <dbReference type="Proteomes" id="UP000321954"/>
    </source>
</evidence>
<dbReference type="Proteomes" id="UP000321954">
    <property type="component" value="Chromosome"/>
</dbReference>
<comment type="similarity">
    <text evidence="3 4">Belongs to the bacterial glucokinase family.</text>
</comment>
<dbReference type="OrthoDB" id="9800595at2"/>
<dbReference type="GO" id="GO:0006096">
    <property type="term" value="P:glycolytic process"/>
    <property type="evidence" value="ECO:0007669"/>
    <property type="project" value="UniProtKB-UniRule"/>
</dbReference>
<keyword evidence="6" id="KW-1185">Reference proteome</keyword>
<dbReference type="NCBIfam" id="TIGR00749">
    <property type="entry name" value="glk"/>
    <property type="match status" value="1"/>
</dbReference>
<evidence type="ECO:0000256" key="4">
    <source>
        <dbReference type="RuleBase" id="RU004046"/>
    </source>
</evidence>
<dbReference type="PANTHER" id="PTHR47363:SF1">
    <property type="entry name" value="GLUCOKINASE"/>
    <property type="match status" value="1"/>
</dbReference>
<evidence type="ECO:0000256" key="1">
    <source>
        <dbReference type="ARBA" id="ARBA00022679"/>
    </source>
</evidence>
<dbReference type="EC" id="2.7.1.2" evidence="3"/>
<comment type="catalytic activity">
    <reaction evidence="3">
        <text>D-glucose + ATP = D-glucose 6-phosphate + ADP + H(+)</text>
        <dbReference type="Rhea" id="RHEA:17825"/>
        <dbReference type="ChEBI" id="CHEBI:4167"/>
        <dbReference type="ChEBI" id="CHEBI:15378"/>
        <dbReference type="ChEBI" id="CHEBI:30616"/>
        <dbReference type="ChEBI" id="CHEBI:61548"/>
        <dbReference type="ChEBI" id="CHEBI:456216"/>
        <dbReference type="EC" id="2.7.1.2"/>
    </reaction>
</comment>
<dbReference type="EMBL" id="CP042476">
    <property type="protein sequence ID" value="QED37006.1"/>
    <property type="molecule type" value="Genomic_DNA"/>
</dbReference>
<dbReference type="RefSeq" id="WP_146831393.1">
    <property type="nucleotide sequence ID" value="NZ_CP042476.1"/>
</dbReference>
<keyword evidence="3" id="KW-0067">ATP-binding</keyword>
<comment type="subcellular location">
    <subcellularLocation>
        <location evidence="3">Cytoplasm</location>
    </subcellularLocation>
</comment>
<keyword evidence="3" id="KW-0324">Glycolysis</keyword>
<dbReference type="PANTHER" id="PTHR47363">
    <property type="entry name" value="GLUCOKINASE"/>
    <property type="match status" value="1"/>
</dbReference>
<dbReference type="Pfam" id="PF02685">
    <property type="entry name" value="Glucokinase"/>
    <property type="match status" value="1"/>
</dbReference>
<sequence length="360" mass="40058">MKKSITLIPDGREKNNVRFTSGNLRNTTGIILAGDIGGTKINLSLYQLEKGILKPLLEKTYFTKKHSSFESLLKTFREENTELPAIDCICLGVAGPVIEGRVTGTNFPWEISETELQKATGIAHIFLINDMEANAYGLATLEENELTEIKSGPGMAGNKALISPGTGLGEAGMFWDGKLYQPFATEGGHCDFSPRNELDIALFKYLQNLYGHVSWERIISGPGIHTLYQFLLNFKQEKEPAGLLQDFEQIPPAAVISDCAKTGRFPICREAMELFFRYLAIETSQIALKFKATGGIYIGGGILPKVLELLDRKKFTEEFLQVDKMNSLLEEIPIYLITNKNSPMHGAAYYAVLRLFESKE</sequence>
<dbReference type="GO" id="GO:0004340">
    <property type="term" value="F:glucokinase activity"/>
    <property type="evidence" value="ECO:0007669"/>
    <property type="project" value="UniProtKB-UniRule"/>
</dbReference>
<organism evidence="5 6">
    <name type="scientific">Antarcticibacterium arcticum</name>
    <dbReference type="NCBI Taxonomy" id="2585771"/>
    <lineage>
        <taxon>Bacteria</taxon>
        <taxon>Pseudomonadati</taxon>
        <taxon>Bacteroidota</taxon>
        <taxon>Flavobacteriia</taxon>
        <taxon>Flavobacteriales</taxon>
        <taxon>Flavobacteriaceae</taxon>
        <taxon>Antarcticibacterium</taxon>
    </lineage>
</organism>
<keyword evidence="1 3" id="KW-0808">Transferase</keyword>
<dbReference type="CDD" id="cd24008">
    <property type="entry name" value="ASKHA_NBD_GLK"/>
    <property type="match status" value="1"/>
</dbReference>
<dbReference type="SUPFAM" id="SSF53067">
    <property type="entry name" value="Actin-like ATPase domain"/>
    <property type="match status" value="1"/>
</dbReference>
<dbReference type="InterPro" id="IPR003836">
    <property type="entry name" value="Glucokinase"/>
</dbReference>